<dbReference type="PANTHER" id="PTHR23147">
    <property type="entry name" value="SERINE/ARGININE RICH SPLICING FACTOR"/>
    <property type="match status" value="1"/>
</dbReference>
<dbReference type="SUPFAM" id="SSF56219">
    <property type="entry name" value="DNase I-like"/>
    <property type="match status" value="1"/>
</dbReference>
<organism evidence="7">
    <name type="scientific">Tanacetum cinerariifolium</name>
    <name type="common">Dalmatian daisy</name>
    <name type="synonym">Chrysanthemum cinerariifolium</name>
    <dbReference type="NCBI Taxonomy" id="118510"/>
    <lineage>
        <taxon>Eukaryota</taxon>
        <taxon>Viridiplantae</taxon>
        <taxon>Streptophyta</taxon>
        <taxon>Embryophyta</taxon>
        <taxon>Tracheophyta</taxon>
        <taxon>Spermatophyta</taxon>
        <taxon>Magnoliopsida</taxon>
        <taxon>eudicotyledons</taxon>
        <taxon>Gunneridae</taxon>
        <taxon>Pentapetalae</taxon>
        <taxon>asterids</taxon>
        <taxon>campanulids</taxon>
        <taxon>Asterales</taxon>
        <taxon>Asteraceae</taxon>
        <taxon>Asteroideae</taxon>
        <taxon>Anthemideae</taxon>
        <taxon>Anthemidinae</taxon>
        <taxon>Tanacetum</taxon>
    </lineage>
</organism>
<dbReference type="SUPFAM" id="SSF54928">
    <property type="entry name" value="RNA-binding domain, RBD"/>
    <property type="match status" value="1"/>
</dbReference>
<evidence type="ECO:0000256" key="5">
    <source>
        <dbReference type="SAM" id="MobiDB-lite"/>
    </source>
</evidence>
<keyword evidence="4" id="KW-0694">RNA-binding</keyword>
<dbReference type="GO" id="GO:0006397">
    <property type="term" value="P:mRNA processing"/>
    <property type="evidence" value="ECO:0007669"/>
    <property type="project" value="UniProtKB-KW"/>
</dbReference>
<keyword evidence="7" id="KW-0808">Transferase</keyword>
<dbReference type="AlphaFoldDB" id="A0A699HU87"/>
<dbReference type="InterPro" id="IPR000504">
    <property type="entry name" value="RRM_dom"/>
</dbReference>
<feature type="domain" description="RRM" evidence="6">
    <location>
        <begin position="22"/>
        <end position="104"/>
    </location>
</feature>
<dbReference type="InterPro" id="IPR035979">
    <property type="entry name" value="RBD_domain_sf"/>
</dbReference>
<dbReference type="InterPro" id="IPR036691">
    <property type="entry name" value="Endo/exonu/phosph_ase_sf"/>
</dbReference>
<name>A0A699HU87_TANCI</name>
<dbReference type="GO" id="GO:0003964">
    <property type="term" value="F:RNA-directed DNA polymerase activity"/>
    <property type="evidence" value="ECO:0007669"/>
    <property type="project" value="UniProtKB-KW"/>
</dbReference>
<dbReference type="GO" id="GO:0008380">
    <property type="term" value="P:RNA splicing"/>
    <property type="evidence" value="ECO:0007669"/>
    <property type="project" value="UniProtKB-KW"/>
</dbReference>
<evidence type="ECO:0000259" key="6">
    <source>
        <dbReference type="PROSITE" id="PS50102"/>
    </source>
</evidence>
<dbReference type="PROSITE" id="PS50102">
    <property type="entry name" value="RRM"/>
    <property type="match status" value="1"/>
</dbReference>
<dbReference type="SMART" id="SM00360">
    <property type="entry name" value="RRM"/>
    <property type="match status" value="1"/>
</dbReference>
<keyword evidence="3" id="KW-0508">mRNA splicing</keyword>
<dbReference type="Pfam" id="PF00076">
    <property type="entry name" value="RRM_1"/>
    <property type="match status" value="1"/>
</dbReference>
<dbReference type="GO" id="GO:0005681">
    <property type="term" value="C:spliceosomal complex"/>
    <property type="evidence" value="ECO:0007669"/>
    <property type="project" value="UniProtKB-KW"/>
</dbReference>
<keyword evidence="1" id="KW-0507">mRNA processing</keyword>
<protein>
    <submittedName>
        <fullName evidence="7">RNA-directed DNA polymerase, eukaryota</fullName>
    </submittedName>
</protein>
<dbReference type="GO" id="GO:0003723">
    <property type="term" value="F:RNA binding"/>
    <property type="evidence" value="ECO:0007669"/>
    <property type="project" value="UniProtKB-UniRule"/>
</dbReference>
<keyword evidence="7" id="KW-0548">Nucleotidyltransferase</keyword>
<evidence type="ECO:0000256" key="4">
    <source>
        <dbReference type="PROSITE-ProRule" id="PRU00176"/>
    </source>
</evidence>
<feature type="region of interest" description="Disordered" evidence="5">
    <location>
        <begin position="292"/>
        <end position="318"/>
    </location>
</feature>
<feature type="compositionally biased region" description="Acidic residues" evidence="5">
    <location>
        <begin position="292"/>
        <end position="302"/>
    </location>
</feature>
<dbReference type="Gene3D" id="3.30.70.330">
    <property type="match status" value="1"/>
</dbReference>
<evidence type="ECO:0000256" key="2">
    <source>
        <dbReference type="ARBA" id="ARBA00022728"/>
    </source>
</evidence>
<dbReference type="InterPro" id="IPR012677">
    <property type="entry name" value="Nucleotide-bd_a/b_plait_sf"/>
</dbReference>
<dbReference type="InterPro" id="IPR050907">
    <property type="entry name" value="SRSF"/>
</dbReference>
<comment type="caution">
    <text evidence="7">The sequence shown here is derived from an EMBL/GenBank/DDBJ whole genome shotgun (WGS) entry which is preliminary data.</text>
</comment>
<keyword evidence="2" id="KW-0747">Spliceosome</keyword>
<dbReference type="Gene3D" id="3.60.10.10">
    <property type="entry name" value="Endonuclease/exonuclease/phosphatase"/>
    <property type="match status" value="1"/>
</dbReference>
<gene>
    <name evidence="7" type="ORF">Tci_432394</name>
</gene>
<evidence type="ECO:0000256" key="1">
    <source>
        <dbReference type="ARBA" id="ARBA00022664"/>
    </source>
</evidence>
<keyword evidence="7" id="KW-0695">RNA-directed DNA polymerase</keyword>
<sequence length="861" mass="98846">MMNNHNRSFHHSNESQTQKISSSVYVTNFPDSTTSRDLWKACSDYGTVVDVFIPFRKSKAGKKFAFVRFIKVINLERLVENLNTVWIVRFHHFANRVRFERPAKPIFVRPQKPSSKPHISKSAAPSNSFASVLKEGRVSVNNFEPAIVLDELCMKVHDFNLSLMGMWVLFVIESKSTYDKFLAHIGVRSWFSIIKQADNSFVNDERIVWVSVEGLPIKAWTPNSFKKITSCWGELMEWDDSGHNSFSCKHLCLKTRMNVVINDKRKLIVQGKAFWIRVKELDAWFPDFEEANNDDVSSDEEEPKGNNSHNFYASSDDESLVEVKNKTIDLQNGGDNLVEDTDDDAISETIFGDKTASFSACNSSVKVVDYQSEDPFDIYPLLNKNSKGITVDLDSSLSHPPRFTPEGSMQENEHVVVPEEENVLKSVPDKENIPHVHSNVMQNTQKVFDNESNSEAYTFNYSHKAHNEGSILEILDGMIRVGQSMGYEMDGCTKDIEPSQETKLDRISHMDVKSLWGNSNYQFVFSKSVRNSGGILCVWEANVFHKDYVLVFDNFIAVYGTWTPSKSKVLMIAINDPQSPVLKRVLWDYLSSLITRWNGETIVMGDFNEVRSVDERFGSTFNQSIVRSFNNFISSSGLVEVQMEGIILLFPSITALCLDRHLLDHRPILLNEIQKDYGPVSFKKKLQDLKKIIRCWIKDKKSQQDGALNTIKEELIRIDKNLDIGLVSDETLLNRRELVHKLYVFKQLEVNDFARKAKIKWAIEGDKNSKFFHGITNKKRSQLSIHGVFVDGDWRTDLVEVKEVFKDHFATRFKQPAHGRLKLNISFPNRLSNAQVEDLDRYVSRDEIRVAVWDEKYLSDQ</sequence>
<evidence type="ECO:0000256" key="3">
    <source>
        <dbReference type="ARBA" id="ARBA00023187"/>
    </source>
</evidence>
<evidence type="ECO:0000313" key="7">
    <source>
        <dbReference type="EMBL" id="GEY60420.1"/>
    </source>
</evidence>
<dbReference type="CDD" id="cd00590">
    <property type="entry name" value="RRM_SF"/>
    <property type="match status" value="1"/>
</dbReference>
<reference evidence="7" key="1">
    <citation type="journal article" date="2019" name="Sci. Rep.">
        <title>Draft genome of Tanacetum cinerariifolium, the natural source of mosquito coil.</title>
        <authorList>
            <person name="Yamashiro T."/>
            <person name="Shiraishi A."/>
            <person name="Satake H."/>
            <person name="Nakayama K."/>
        </authorList>
    </citation>
    <scope>NUCLEOTIDE SEQUENCE</scope>
</reference>
<accession>A0A699HU87</accession>
<proteinExistence type="predicted"/>
<dbReference type="EMBL" id="BKCJ010192800">
    <property type="protein sequence ID" value="GEY60420.1"/>
    <property type="molecule type" value="Genomic_DNA"/>
</dbReference>